<gene>
    <name evidence="5" type="ORF">P168DRAFT_282612</name>
</gene>
<dbReference type="GeneID" id="36543517"/>
<dbReference type="OrthoDB" id="6123at2759"/>
<feature type="chain" id="PRO_5014176535" evidence="3">
    <location>
        <begin position="23"/>
        <end position="647"/>
    </location>
</feature>
<dbReference type="SUPFAM" id="SSF52266">
    <property type="entry name" value="SGNH hydrolase"/>
    <property type="match status" value="1"/>
</dbReference>
<evidence type="ECO:0000256" key="3">
    <source>
        <dbReference type="SAM" id="SignalP"/>
    </source>
</evidence>
<proteinExistence type="predicted"/>
<comment type="caution">
    <text evidence="5">The sequence shown here is derived from an EMBL/GenBank/DDBJ whole genome shotgun (WGS) entry which is preliminary data.</text>
</comment>
<dbReference type="InterPro" id="IPR013830">
    <property type="entry name" value="SGNH_hydro"/>
</dbReference>
<dbReference type="EMBL" id="MSFM01000007">
    <property type="protein sequence ID" value="PKY03913.1"/>
    <property type="molecule type" value="Genomic_DNA"/>
</dbReference>
<evidence type="ECO:0000256" key="1">
    <source>
        <dbReference type="ARBA" id="ARBA00022729"/>
    </source>
</evidence>
<keyword evidence="1 3" id="KW-0732">Signal</keyword>
<dbReference type="InterPro" id="IPR028994">
    <property type="entry name" value="Integrin_alpha_N"/>
</dbReference>
<dbReference type="PANTHER" id="PTHR30383">
    <property type="entry name" value="THIOESTERASE 1/PROTEASE 1/LYSOPHOSPHOLIPASE L1"/>
    <property type="match status" value="1"/>
</dbReference>
<dbReference type="GO" id="GO:0004622">
    <property type="term" value="F:phosphatidylcholine lysophospholipase activity"/>
    <property type="evidence" value="ECO:0007669"/>
    <property type="project" value="TreeGrafter"/>
</dbReference>
<feature type="domain" description="SGNH hydrolase-type esterase" evidence="4">
    <location>
        <begin position="52"/>
        <end position="228"/>
    </location>
</feature>
<dbReference type="Pfam" id="PF13472">
    <property type="entry name" value="Lipase_GDSL_2"/>
    <property type="match status" value="1"/>
</dbReference>
<keyword evidence="5" id="KW-0378">Hydrolase</keyword>
<dbReference type="AlphaFoldDB" id="A0A2I1D204"/>
<dbReference type="PANTHER" id="PTHR30383:SF31">
    <property type="entry name" value="SGNH HYDROLASE-TYPE ESTERASE DOMAIN-CONTAINING PROTEIN-RELATED"/>
    <property type="match status" value="1"/>
</dbReference>
<name>A0A2I1D204_ASPC2</name>
<dbReference type="RefSeq" id="XP_024692507.1">
    <property type="nucleotide sequence ID" value="XM_024835993.1"/>
</dbReference>
<keyword evidence="6" id="KW-1185">Reference proteome</keyword>
<evidence type="ECO:0000313" key="6">
    <source>
        <dbReference type="Proteomes" id="UP000234254"/>
    </source>
</evidence>
<accession>A0A2I1D204</accession>
<dbReference type="InterPro" id="IPR036514">
    <property type="entry name" value="SGNH_hydro_sf"/>
</dbReference>
<dbReference type="InterPro" id="IPR013517">
    <property type="entry name" value="FG-GAP"/>
</dbReference>
<dbReference type="InterPro" id="IPR051532">
    <property type="entry name" value="Ester_Hydrolysis_Enzymes"/>
</dbReference>
<feature type="region of interest" description="Disordered" evidence="2">
    <location>
        <begin position="586"/>
        <end position="612"/>
    </location>
</feature>
<evidence type="ECO:0000259" key="4">
    <source>
        <dbReference type="Pfam" id="PF13472"/>
    </source>
</evidence>
<sequence length="647" mass="71239">MRPTSLPLAFASLLLLAPSVYSTPVAQPLETPAHNDTDNATEKPFALRTMPLGASITFGERSTDKNGYRGWLRKQMRFAGWDVNMVGSVKSGEMEDNDNEGHSGFVVKQVAKEAEKTIPQAPNLILINAGTNDAIQNNDIDTIDDRMNALLDRLFTIPDTTVILSTLIPNGNPGVQPRVDRINTQYRDIVRRRRQEYNRIVLAEMSQFIKLSDLQDDDKTHPTDAGYKKMAAVWWAAIEQAEKESLLRAPKKIEKGGKCEEGGHGGGDDVVDDDKGRVLRIGSTPHPDQAYSGVRFANLVKKSEKASVDELVWARDGESMLMFGNDGEGKFGKPVEIAVKEGCVASDIRWADFNNDGLDDFICIAHNGGMSVSINKGGNPPKFESIGHVRPGLDGVLGQGDVRLGDIDGDGRVDYCLVANNDLYCWRNGGQRKTRTTKTQVSWQFMGLVVQGKDSKHDIADVQLADIDGDNRSDLVWVEDKGKVTALINTPASGKGSTVPEFKDAGALFGDVKNIKVDKDRVRFGSVYPNGGSDYAVVESEESGDKWDHYLRVWKNTKENPAKPKLGEKKPVDVRELDPRFVIVHTSETESESESSKTCPVDDKAAKDDGDVSVDPRLPVYAHTSSDSFDYNITPPQVSWYLNVLLL</sequence>
<dbReference type="SUPFAM" id="SSF69318">
    <property type="entry name" value="Integrin alpha N-terminal domain"/>
    <property type="match status" value="1"/>
</dbReference>
<feature type="signal peptide" evidence="3">
    <location>
        <begin position="1"/>
        <end position="22"/>
    </location>
</feature>
<dbReference type="CDD" id="cd01833">
    <property type="entry name" value="XynB_like"/>
    <property type="match status" value="1"/>
</dbReference>
<organism evidence="5 6">
    <name type="scientific">Aspergillus campestris (strain IBT 28561)</name>
    <dbReference type="NCBI Taxonomy" id="1392248"/>
    <lineage>
        <taxon>Eukaryota</taxon>
        <taxon>Fungi</taxon>
        <taxon>Dikarya</taxon>
        <taxon>Ascomycota</taxon>
        <taxon>Pezizomycotina</taxon>
        <taxon>Eurotiomycetes</taxon>
        <taxon>Eurotiomycetidae</taxon>
        <taxon>Eurotiales</taxon>
        <taxon>Aspergillaceae</taxon>
        <taxon>Aspergillus</taxon>
        <taxon>Aspergillus subgen. Circumdati</taxon>
    </lineage>
</organism>
<evidence type="ECO:0000256" key="2">
    <source>
        <dbReference type="SAM" id="MobiDB-lite"/>
    </source>
</evidence>
<dbReference type="Gene3D" id="3.40.50.1110">
    <property type="entry name" value="SGNH hydrolase"/>
    <property type="match status" value="1"/>
</dbReference>
<dbReference type="Gene3D" id="2.130.10.130">
    <property type="entry name" value="Integrin alpha, N-terminal"/>
    <property type="match status" value="1"/>
</dbReference>
<dbReference type="Pfam" id="PF13517">
    <property type="entry name" value="FG-GAP_3"/>
    <property type="match status" value="1"/>
</dbReference>
<evidence type="ECO:0000313" key="5">
    <source>
        <dbReference type="EMBL" id="PKY03913.1"/>
    </source>
</evidence>
<dbReference type="Proteomes" id="UP000234254">
    <property type="component" value="Unassembled WGS sequence"/>
</dbReference>
<protein>
    <submittedName>
        <fullName evidence="5">SGNH hydrolase</fullName>
    </submittedName>
</protein>
<feature type="compositionally biased region" description="Basic and acidic residues" evidence="2">
    <location>
        <begin position="600"/>
        <end position="610"/>
    </location>
</feature>
<dbReference type="VEuPathDB" id="FungiDB:P168DRAFT_282612"/>
<reference evidence="5" key="1">
    <citation type="submission" date="2016-12" db="EMBL/GenBank/DDBJ databases">
        <title>The genomes of Aspergillus section Nigri reveals drivers in fungal speciation.</title>
        <authorList>
            <consortium name="DOE Joint Genome Institute"/>
            <person name="Vesth T.C."/>
            <person name="Nybo J."/>
            <person name="Theobald S."/>
            <person name="Brandl J."/>
            <person name="Frisvad J.C."/>
            <person name="Nielsen K.F."/>
            <person name="Lyhne E.K."/>
            <person name="Kogle M.E."/>
            <person name="Kuo A."/>
            <person name="Riley R."/>
            <person name="Clum A."/>
            <person name="Nolan M."/>
            <person name="Lipzen A."/>
            <person name="Salamov A."/>
            <person name="Henrissat B."/>
            <person name="Wiebenga A."/>
            <person name="De vries R.P."/>
            <person name="Grigoriev I.V."/>
            <person name="Mortensen U.H."/>
            <person name="Andersen M.R."/>
            <person name="Baker S.E."/>
        </authorList>
    </citation>
    <scope>NUCLEOTIDE SEQUENCE</scope>
    <source>
        <strain evidence="5">IBT 28561</strain>
    </source>
</reference>